<evidence type="ECO:0000256" key="6">
    <source>
        <dbReference type="ARBA" id="ARBA00050652"/>
    </source>
</evidence>
<evidence type="ECO:0000256" key="4">
    <source>
        <dbReference type="ARBA" id="ARBA00023315"/>
    </source>
</evidence>
<dbReference type="SUPFAM" id="SSF55729">
    <property type="entry name" value="Acyl-CoA N-acyltransferases (Nat)"/>
    <property type="match status" value="1"/>
</dbReference>
<comment type="function">
    <text evidence="8 15">Functions in the N-end rule pathway of protein degradation where it conjugates Leu, Phe and, less efficiently, Met from aminoacyl-tRNAs to the N-termini of proteins containing an N-terminal arginine or lysine.</text>
</comment>
<evidence type="ECO:0000256" key="13">
    <source>
        <dbReference type="ARBA" id="ARBA00077165"/>
    </source>
</evidence>
<keyword evidence="4 15" id="KW-0012">Acyltransferase</keyword>
<evidence type="ECO:0000256" key="8">
    <source>
        <dbReference type="ARBA" id="ARBA00054043"/>
    </source>
</evidence>
<dbReference type="GO" id="GO:0030163">
    <property type="term" value="P:protein catabolic process"/>
    <property type="evidence" value="ECO:0007669"/>
    <property type="project" value="UniProtKB-UniRule"/>
</dbReference>
<dbReference type="InterPro" id="IPR004616">
    <property type="entry name" value="Leu/Phe-tRNA_Trfase"/>
</dbReference>
<comment type="subcellular location">
    <subcellularLocation>
        <location evidence="1 15">Cytoplasm</location>
    </subcellularLocation>
</comment>
<keyword evidence="17" id="KW-1185">Reference proteome</keyword>
<proteinExistence type="inferred from homology"/>
<accession>A4BTI1</accession>
<organism evidence="16 17">
    <name type="scientific">Nitrococcus mobilis Nb-231</name>
    <dbReference type="NCBI Taxonomy" id="314278"/>
    <lineage>
        <taxon>Bacteria</taxon>
        <taxon>Pseudomonadati</taxon>
        <taxon>Pseudomonadota</taxon>
        <taxon>Gammaproteobacteria</taxon>
        <taxon>Chromatiales</taxon>
        <taxon>Ectothiorhodospiraceae</taxon>
        <taxon>Nitrococcus</taxon>
    </lineage>
</organism>
<dbReference type="OrthoDB" id="9790282at2"/>
<protein>
    <recommendedName>
        <fullName evidence="11 15">Leucyl/phenylalanyl-tRNA--protein transferase</fullName>
        <ecNumber evidence="10 15">2.3.2.6</ecNumber>
    </recommendedName>
    <alternativeName>
        <fullName evidence="12 15">L/F-transferase</fullName>
    </alternativeName>
    <alternativeName>
        <fullName evidence="13 15">Leucyltransferase</fullName>
    </alternativeName>
    <alternativeName>
        <fullName evidence="14 15">Phenyalanyltransferase</fullName>
    </alternativeName>
</protein>
<evidence type="ECO:0000256" key="3">
    <source>
        <dbReference type="ARBA" id="ARBA00022679"/>
    </source>
</evidence>
<dbReference type="InterPro" id="IPR042203">
    <property type="entry name" value="Leu/Phe-tRNA_Trfase_C"/>
</dbReference>
<dbReference type="AlphaFoldDB" id="A4BTI1"/>
<dbReference type="GO" id="GO:0008914">
    <property type="term" value="F:leucyl-tRNA--protein transferase activity"/>
    <property type="evidence" value="ECO:0007669"/>
    <property type="project" value="UniProtKB-UniRule"/>
</dbReference>
<dbReference type="STRING" id="314278.NB231_00090"/>
<evidence type="ECO:0000256" key="9">
    <source>
        <dbReference type="ARBA" id="ARBA00061535"/>
    </source>
</evidence>
<dbReference type="HAMAP" id="MF_00688">
    <property type="entry name" value="Leu_Phe_trans"/>
    <property type="match status" value="1"/>
</dbReference>
<evidence type="ECO:0000313" key="16">
    <source>
        <dbReference type="EMBL" id="EAR20937.1"/>
    </source>
</evidence>
<comment type="catalytic activity">
    <reaction evidence="7 15">
        <text>N-terminal L-lysyl-[protein] + L-leucyl-tRNA(Leu) = N-terminal L-leucyl-L-lysyl-[protein] + tRNA(Leu) + H(+)</text>
        <dbReference type="Rhea" id="RHEA:12340"/>
        <dbReference type="Rhea" id="RHEA-COMP:9613"/>
        <dbReference type="Rhea" id="RHEA-COMP:9622"/>
        <dbReference type="Rhea" id="RHEA-COMP:12670"/>
        <dbReference type="Rhea" id="RHEA-COMP:12671"/>
        <dbReference type="ChEBI" id="CHEBI:15378"/>
        <dbReference type="ChEBI" id="CHEBI:65249"/>
        <dbReference type="ChEBI" id="CHEBI:78442"/>
        <dbReference type="ChEBI" id="CHEBI:78494"/>
        <dbReference type="ChEBI" id="CHEBI:133043"/>
        <dbReference type="EC" id="2.3.2.6"/>
    </reaction>
</comment>
<dbReference type="Gene3D" id="3.40.630.70">
    <property type="entry name" value="Leucyl/phenylalanyl-tRNA-protein transferase, C-terminal domain"/>
    <property type="match status" value="1"/>
</dbReference>
<comment type="catalytic activity">
    <reaction evidence="6 15">
        <text>N-terminal L-arginyl-[protein] + L-leucyl-tRNA(Leu) = N-terminal L-leucyl-L-arginyl-[protein] + tRNA(Leu) + H(+)</text>
        <dbReference type="Rhea" id="RHEA:50416"/>
        <dbReference type="Rhea" id="RHEA-COMP:9613"/>
        <dbReference type="Rhea" id="RHEA-COMP:9622"/>
        <dbReference type="Rhea" id="RHEA-COMP:12672"/>
        <dbReference type="Rhea" id="RHEA-COMP:12673"/>
        <dbReference type="ChEBI" id="CHEBI:15378"/>
        <dbReference type="ChEBI" id="CHEBI:64719"/>
        <dbReference type="ChEBI" id="CHEBI:78442"/>
        <dbReference type="ChEBI" id="CHEBI:78494"/>
        <dbReference type="ChEBI" id="CHEBI:133044"/>
        <dbReference type="EC" id="2.3.2.6"/>
    </reaction>
</comment>
<dbReference type="RefSeq" id="WP_004998527.1">
    <property type="nucleotide sequence ID" value="NZ_CH672427.1"/>
</dbReference>
<dbReference type="HOGENOM" id="CLU_075045_0_0_6"/>
<keyword evidence="3 15" id="KW-0808">Transferase</keyword>
<keyword evidence="2 15" id="KW-0963">Cytoplasm</keyword>
<dbReference type="FunFam" id="3.30.70.3550:FF:000001">
    <property type="entry name" value="Leucyl/phenylalanyl-tRNA--protein transferase"/>
    <property type="match status" value="1"/>
</dbReference>
<evidence type="ECO:0000256" key="10">
    <source>
        <dbReference type="ARBA" id="ARBA00066767"/>
    </source>
</evidence>
<dbReference type="PANTHER" id="PTHR30098">
    <property type="entry name" value="LEUCYL/PHENYLALANYL-TRNA--PROTEIN TRANSFERASE"/>
    <property type="match status" value="1"/>
</dbReference>
<comment type="similarity">
    <text evidence="9 15">Belongs to the L/F-transferase family.</text>
</comment>
<dbReference type="EC" id="2.3.2.6" evidence="10 15"/>
<dbReference type="Pfam" id="PF03588">
    <property type="entry name" value="Leu_Phe_trans"/>
    <property type="match status" value="1"/>
</dbReference>
<evidence type="ECO:0000256" key="12">
    <source>
        <dbReference type="ARBA" id="ARBA00077136"/>
    </source>
</evidence>
<dbReference type="InterPro" id="IPR042221">
    <property type="entry name" value="Leu/Phe-tRNA_Trfase_N"/>
</dbReference>
<comment type="catalytic activity">
    <reaction evidence="5 15">
        <text>L-phenylalanyl-tRNA(Phe) + an N-terminal L-alpha-aminoacyl-[protein] = an N-terminal L-phenylalanyl-L-alpha-aminoacyl-[protein] + tRNA(Phe)</text>
        <dbReference type="Rhea" id="RHEA:43632"/>
        <dbReference type="Rhea" id="RHEA-COMP:9668"/>
        <dbReference type="Rhea" id="RHEA-COMP:9699"/>
        <dbReference type="Rhea" id="RHEA-COMP:10636"/>
        <dbReference type="Rhea" id="RHEA-COMP:10637"/>
        <dbReference type="ChEBI" id="CHEBI:78442"/>
        <dbReference type="ChEBI" id="CHEBI:78531"/>
        <dbReference type="ChEBI" id="CHEBI:78597"/>
        <dbReference type="ChEBI" id="CHEBI:83561"/>
        <dbReference type="EC" id="2.3.2.6"/>
    </reaction>
</comment>
<evidence type="ECO:0000313" key="17">
    <source>
        <dbReference type="Proteomes" id="UP000003374"/>
    </source>
</evidence>
<dbReference type="GO" id="GO:0005737">
    <property type="term" value="C:cytoplasm"/>
    <property type="evidence" value="ECO:0007669"/>
    <property type="project" value="UniProtKB-SubCell"/>
</dbReference>
<dbReference type="PANTHER" id="PTHR30098:SF2">
    <property type="entry name" value="LEUCYL_PHENYLALANYL-TRNA--PROTEIN TRANSFERASE"/>
    <property type="match status" value="1"/>
</dbReference>
<sequence length="250" mass="28387">MSHIPWIAPDDHTSPFPNVETALREPNGLVAIGGPLSPERLERAYRCGIFPWFSEEQPVLWWSPDPRLIIYPRSLHASRSLRKRLRQQDYQLTMDQCFQAVIEACSTPRQGQAGTWITPEIRAAYWELHRRGIAHSVEVWRAGLLVGGLYGVSLGAAFFGESMFSRATDASKIALAWLAAQLDAWSFHFIDCQLPTPHLHALGGVEISRCRFIRELDAALAYPTRLGPWEFSAQFDPLTWIKHKITEDKP</sequence>
<gene>
    <name evidence="15" type="primary">aat</name>
    <name evidence="16" type="ORF">NB231_00090</name>
</gene>
<dbReference type="Proteomes" id="UP000003374">
    <property type="component" value="Unassembled WGS sequence"/>
</dbReference>
<dbReference type="EMBL" id="AAOF01000014">
    <property type="protein sequence ID" value="EAR20937.1"/>
    <property type="molecule type" value="Genomic_DNA"/>
</dbReference>
<dbReference type="NCBIfam" id="TIGR00667">
    <property type="entry name" value="aat"/>
    <property type="match status" value="1"/>
</dbReference>
<evidence type="ECO:0000256" key="5">
    <source>
        <dbReference type="ARBA" id="ARBA00050607"/>
    </source>
</evidence>
<dbReference type="InterPro" id="IPR016181">
    <property type="entry name" value="Acyl_CoA_acyltransferase"/>
</dbReference>
<evidence type="ECO:0000256" key="14">
    <source>
        <dbReference type="ARBA" id="ARBA00083640"/>
    </source>
</evidence>
<reference evidence="16 17" key="1">
    <citation type="submission" date="2006-02" db="EMBL/GenBank/DDBJ databases">
        <authorList>
            <person name="Waterbury J."/>
            <person name="Ferriera S."/>
            <person name="Johnson J."/>
            <person name="Kravitz S."/>
            <person name="Halpern A."/>
            <person name="Remington K."/>
            <person name="Beeson K."/>
            <person name="Tran B."/>
            <person name="Rogers Y.-H."/>
            <person name="Friedman R."/>
            <person name="Venter J.C."/>
        </authorList>
    </citation>
    <scope>NUCLEOTIDE SEQUENCE [LARGE SCALE GENOMIC DNA]</scope>
    <source>
        <strain evidence="16 17">Nb-231</strain>
    </source>
</reference>
<evidence type="ECO:0000256" key="15">
    <source>
        <dbReference type="HAMAP-Rule" id="MF_00688"/>
    </source>
</evidence>
<evidence type="ECO:0000256" key="2">
    <source>
        <dbReference type="ARBA" id="ARBA00022490"/>
    </source>
</evidence>
<evidence type="ECO:0000256" key="7">
    <source>
        <dbReference type="ARBA" id="ARBA00051538"/>
    </source>
</evidence>
<evidence type="ECO:0000256" key="11">
    <source>
        <dbReference type="ARBA" id="ARBA00074372"/>
    </source>
</evidence>
<dbReference type="eggNOG" id="COG2360">
    <property type="taxonomic scope" value="Bacteria"/>
</dbReference>
<name>A4BTI1_9GAMM</name>
<dbReference type="Gene3D" id="3.30.70.3550">
    <property type="entry name" value="Leucyl/phenylalanyl-tRNA-protein transferase, N-terminal domain"/>
    <property type="match status" value="1"/>
</dbReference>
<comment type="caution">
    <text evidence="16">The sequence shown here is derived from an EMBL/GenBank/DDBJ whole genome shotgun (WGS) entry which is preliminary data.</text>
</comment>
<evidence type="ECO:0000256" key="1">
    <source>
        <dbReference type="ARBA" id="ARBA00004496"/>
    </source>
</evidence>